<gene>
    <name evidence="12" type="ORF">KTH89_18095</name>
</gene>
<keyword evidence="7 12" id="KW-0418">Kinase</keyword>
<reference evidence="12" key="1">
    <citation type="submission" date="2021-06" db="EMBL/GenBank/DDBJ databases">
        <title>Description of novel taxa of the family Lachnospiraceae.</title>
        <authorList>
            <person name="Chaplin A.V."/>
            <person name="Sokolova S.R."/>
            <person name="Pikina A.P."/>
            <person name="Korzhanova M."/>
            <person name="Belova V."/>
            <person name="Korostin D."/>
            <person name="Efimov B.A."/>
        </authorList>
    </citation>
    <scope>NUCLEOTIDE SEQUENCE</scope>
    <source>
        <strain evidence="12">ASD5720</strain>
    </source>
</reference>
<evidence type="ECO:0000313" key="12">
    <source>
        <dbReference type="EMBL" id="MBU9738457.1"/>
    </source>
</evidence>
<dbReference type="InterPro" id="IPR004358">
    <property type="entry name" value="Sig_transdc_His_kin-like_C"/>
</dbReference>
<dbReference type="SUPFAM" id="SSF55874">
    <property type="entry name" value="ATPase domain of HSP90 chaperone/DNA topoisomerase II/histidine kinase"/>
    <property type="match status" value="1"/>
</dbReference>
<feature type="transmembrane region" description="Helical" evidence="10">
    <location>
        <begin position="288"/>
        <end position="308"/>
    </location>
</feature>
<dbReference type="PANTHER" id="PTHR42878">
    <property type="entry name" value="TWO-COMPONENT HISTIDINE KINASE"/>
    <property type="match status" value="1"/>
</dbReference>
<evidence type="ECO:0000256" key="5">
    <source>
        <dbReference type="ARBA" id="ARBA00022679"/>
    </source>
</evidence>
<keyword evidence="13" id="KW-1185">Reference proteome</keyword>
<dbReference type="PANTHER" id="PTHR42878:SF7">
    <property type="entry name" value="SENSOR HISTIDINE KINASE GLRK"/>
    <property type="match status" value="1"/>
</dbReference>
<dbReference type="SMART" id="SM00387">
    <property type="entry name" value="HATPase_c"/>
    <property type="match status" value="1"/>
</dbReference>
<dbReference type="AlphaFoldDB" id="A0A949K8P8"/>
<keyword evidence="10" id="KW-0472">Membrane</keyword>
<proteinExistence type="predicted"/>
<dbReference type="RefSeq" id="WP_238722613.1">
    <property type="nucleotide sequence ID" value="NZ_JAHQCW010000035.1"/>
</dbReference>
<evidence type="ECO:0000256" key="3">
    <source>
        <dbReference type="ARBA" id="ARBA00012438"/>
    </source>
</evidence>
<feature type="domain" description="Histidine kinase" evidence="11">
    <location>
        <begin position="437"/>
        <end position="649"/>
    </location>
</feature>
<evidence type="ECO:0000256" key="9">
    <source>
        <dbReference type="ARBA" id="ARBA00023012"/>
    </source>
</evidence>
<dbReference type="EC" id="2.7.13.3" evidence="3"/>
<evidence type="ECO:0000256" key="4">
    <source>
        <dbReference type="ARBA" id="ARBA00022553"/>
    </source>
</evidence>
<feature type="transmembrane region" description="Helical" evidence="10">
    <location>
        <begin position="378"/>
        <end position="396"/>
    </location>
</feature>
<keyword evidence="10" id="KW-0812">Transmembrane</keyword>
<evidence type="ECO:0000259" key="11">
    <source>
        <dbReference type="PROSITE" id="PS50109"/>
    </source>
</evidence>
<dbReference type="PRINTS" id="PR00344">
    <property type="entry name" value="BCTRLSENSOR"/>
</dbReference>
<dbReference type="CDD" id="cd00082">
    <property type="entry name" value="HisKA"/>
    <property type="match status" value="1"/>
</dbReference>
<dbReference type="InterPro" id="IPR050351">
    <property type="entry name" value="BphY/WalK/GraS-like"/>
</dbReference>
<sequence>MTKEAERNIRISILILAFSFLSAGILFWVTYHYDNKYTSQSKRLCPLIDQWEYYPDHLYEPDDFKSGAVSDPEMVYIGQFGNFSQDRNGGSPFGTATYRKCLTLAHEPQGWLLELPEVFSACRIFINGEKVQEIGNVEPAHFQYGVRNTLLSLPDGSVELIIQTSNFSHYYSGMTYPPLLGRSDDILGNLAVRFIFYALLCFFPLGGAAASIAVWAHRQQEPLYLTYGLLCLFFSIHTLYPFIHWSGIGLGEFAYVAEDSSYFAMLSCMVLLTYWLTRRVLPRRLHMVFYLMSVILCIMPAVSIYILFPLFPNAIAWYGTVISLAKLVMCIYLMSSAFYGALKRSSSVWLLSGNAVFGFGILLDFITGGQFEPIRFGWQNEYCGFLMVVLFTGLIIQYNRKIISENQHLTQHLQEEVSLKTASLTSMLNERKKFLSAVAHDLKGPAAVIQTYIDFIRESEVDMDEEMERYLTVIDNKSAQLRDNIQTLQVFNAQDRISETPECISCLSFFRLFYEETRSYTDANGIYYDLSLPDQDAVLYCQRNRLFRVFENIILNAVEHTPLGGKLTVGISYFKESVEVTIMDTGEGISPEHMDHIFEYQFSTKNHQGVRGLGLYFVKTSVEEMGGSITAESDPGIYTCFTVTLPLHVQG</sequence>
<dbReference type="InterPro" id="IPR003594">
    <property type="entry name" value="HATPase_dom"/>
</dbReference>
<dbReference type="Gene3D" id="3.30.565.10">
    <property type="entry name" value="Histidine kinase-like ATPase, C-terminal domain"/>
    <property type="match status" value="1"/>
</dbReference>
<feature type="transmembrane region" description="Helical" evidence="10">
    <location>
        <begin position="260"/>
        <end position="276"/>
    </location>
</feature>
<comment type="catalytic activity">
    <reaction evidence="1">
        <text>ATP + protein L-histidine = ADP + protein N-phospho-L-histidine.</text>
        <dbReference type="EC" id="2.7.13.3"/>
    </reaction>
</comment>
<protein>
    <recommendedName>
        <fullName evidence="3">histidine kinase</fullName>
        <ecNumber evidence="3">2.7.13.3</ecNumber>
    </recommendedName>
</protein>
<dbReference type="Proteomes" id="UP000712157">
    <property type="component" value="Unassembled WGS sequence"/>
</dbReference>
<keyword evidence="6" id="KW-0547">Nucleotide-binding</keyword>
<comment type="subcellular location">
    <subcellularLocation>
        <location evidence="2">Membrane</location>
    </subcellularLocation>
</comment>
<dbReference type="EMBL" id="JAHQCW010000035">
    <property type="protein sequence ID" value="MBU9738457.1"/>
    <property type="molecule type" value="Genomic_DNA"/>
</dbReference>
<evidence type="ECO:0000256" key="8">
    <source>
        <dbReference type="ARBA" id="ARBA00022840"/>
    </source>
</evidence>
<evidence type="ECO:0000256" key="10">
    <source>
        <dbReference type="SAM" id="Phobius"/>
    </source>
</evidence>
<dbReference type="PROSITE" id="PS50109">
    <property type="entry name" value="HIS_KIN"/>
    <property type="match status" value="1"/>
</dbReference>
<feature type="transmembrane region" description="Helical" evidence="10">
    <location>
        <begin position="314"/>
        <end position="335"/>
    </location>
</feature>
<evidence type="ECO:0000256" key="7">
    <source>
        <dbReference type="ARBA" id="ARBA00022777"/>
    </source>
</evidence>
<feature type="transmembrane region" description="Helical" evidence="10">
    <location>
        <begin position="223"/>
        <end position="240"/>
    </location>
</feature>
<organism evidence="12 13">
    <name type="scientific">Diplocloster agilis</name>
    <dbReference type="NCBI Taxonomy" id="2850323"/>
    <lineage>
        <taxon>Bacteria</taxon>
        <taxon>Bacillati</taxon>
        <taxon>Bacillota</taxon>
        <taxon>Clostridia</taxon>
        <taxon>Lachnospirales</taxon>
        <taxon>Lachnospiraceae</taxon>
        <taxon>Diplocloster</taxon>
    </lineage>
</organism>
<feature type="transmembrane region" description="Helical" evidence="10">
    <location>
        <begin position="347"/>
        <end position="366"/>
    </location>
</feature>
<evidence type="ECO:0000256" key="6">
    <source>
        <dbReference type="ARBA" id="ARBA00022741"/>
    </source>
</evidence>
<dbReference type="GO" id="GO:0000156">
    <property type="term" value="F:phosphorelay response regulator activity"/>
    <property type="evidence" value="ECO:0007669"/>
    <property type="project" value="TreeGrafter"/>
</dbReference>
<feature type="transmembrane region" description="Helical" evidence="10">
    <location>
        <begin position="194"/>
        <end position="216"/>
    </location>
</feature>
<comment type="caution">
    <text evidence="12">The sequence shown here is derived from an EMBL/GenBank/DDBJ whole genome shotgun (WGS) entry which is preliminary data.</text>
</comment>
<dbReference type="InterPro" id="IPR003661">
    <property type="entry name" value="HisK_dim/P_dom"/>
</dbReference>
<evidence type="ECO:0000256" key="1">
    <source>
        <dbReference type="ARBA" id="ARBA00000085"/>
    </source>
</evidence>
<accession>A0A949K8P8</accession>
<dbReference type="GO" id="GO:0007234">
    <property type="term" value="P:osmosensory signaling via phosphorelay pathway"/>
    <property type="evidence" value="ECO:0007669"/>
    <property type="project" value="TreeGrafter"/>
</dbReference>
<keyword evidence="4" id="KW-0597">Phosphoprotein</keyword>
<dbReference type="InterPro" id="IPR005467">
    <property type="entry name" value="His_kinase_dom"/>
</dbReference>
<dbReference type="InterPro" id="IPR036097">
    <property type="entry name" value="HisK_dim/P_sf"/>
</dbReference>
<keyword evidence="8" id="KW-0067">ATP-binding</keyword>
<feature type="transmembrane region" description="Helical" evidence="10">
    <location>
        <begin position="12"/>
        <end position="33"/>
    </location>
</feature>
<dbReference type="InterPro" id="IPR036890">
    <property type="entry name" value="HATPase_C_sf"/>
</dbReference>
<dbReference type="Gene3D" id="1.10.287.130">
    <property type="match status" value="1"/>
</dbReference>
<evidence type="ECO:0000256" key="2">
    <source>
        <dbReference type="ARBA" id="ARBA00004370"/>
    </source>
</evidence>
<dbReference type="SUPFAM" id="SSF47384">
    <property type="entry name" value="Homodimeric domain of signal transducing histidine kinase"/>
    <property type="match status" value="1"/>
</dbReference>
<dbReference type="Pfam" id="PF02518">
    <property type="entry name" value="HATPase_c"/>
    <property type="match status" value="1"/>
</dbReference>
<keyword evidence="5" id="KW-0808">Transferase</keyword>
<keyword evidence="10" id="KW-1133">Transmembrane helix</keyword>
<name>A0A949K8P8_9FIRM</name>
<dbReference type="GO" id="GO:0000155">
    <property type="term" value="F:phosphorelay sensor kinase activity"/>
    <property type="evidence" value="ECO:0007669"/>
    <property type="project" value="InterPro"/>
</dbReference>
<evidence type="ECO:0000313" key="13">
    <source>
        <dbReference type="Proteomes" id="UP000712157"/>
    </source>
</evidence>
<dbReference type="GO" id="GO:0005524">
    <property type="term" value="F:ATP binding"/>
    <property type="evidence" value="ECO:0007669"/>
    <property type="project" value="UniProtKB-KW"/>
</dbReference>
<keyword evidence="9" id="KW-0902">Two-component regulatory system</keyword>
<dbReference type="GO" id="GO:0030295">
    <property type="term" value="F:protein kinase activator activity"/>
    <property type="evidence" value="ECO:0007669"/>
    <property type="project" value="TreeGrafter"/>
</dbReference>